<keyword evidence="7" id="KW-1005">Bacterial flagellum biogenesis</keyword>
<dbReference type="GO" id="GO:0015031">
    <property type="term" value="P:protein transport"/>
    <property type="evidence" value="ECO:0007669"/>
    <property type="project" value="UniProtKB-KW"/>
</dbReference>
<evidence type="ECO:0000256" key="3">
    <source>
        <dbReference type="ARBA" id="ARBA00006602"/>
    </source>
</evidence>
<dbReference type="RefSeq" id="WP_104003660.1">
    <property type="nucleotide sequence ID" value="NZ_FNVQ01000002.1"/>
</dbReference>
<keyword evidence="9" id="KW-1006">Bacterial flagellum protein export</keyword>
<evidence type="ECO:0000256" key="9">
    <source>
        <dbReference type="ARBA" id="ARBA00023225"/>
    </source>
</evidence>
<keyword evidence="11" id="KW-0282">Flagellum</keyword>
<keyword evidence="11" id="KW-0966">Cell projection</keyword>
<dbReference type="GO" id="GO:0071973">
    <property type="term" value="P:bacterial-type flagellum-dependent cell motility"/>
    <property type="evidence" value="ECO:0007669"/>
    <property type="project" value="InterPro"/>
</dbReference>
<evidence type="ECO:0000256" key="1">
    <source>
        <dbReference type="ARBA" id="ARBA00003041"/>
    </source>
</evidence>
<keyword evidence="11" id="KW-0969">Cilium</keyword>
<keyword evidence="6" id="KW-0963">Cytoplasm</keyword>
<dbReference type="GO" id="GO:0009288">
    <property type="term" value="C:bacterial-type flagellum"/>
    <property type="evidence" value="ECO:0007669"/>
    <property type="project" value="InterPro"/>
</dbReference>
<sequence>MKSEASTPVLIRARDAGRVSAWKLPDMTDAERDRLIALAQKPEPEPITEVKVVEEEIYAEKLTLAQWESIVEEARAEGLEQGRQEGVEAGRKEGLEQGLQQGLDEGRARIDAQLQQLESLIGQLQRPLEQQHQALEATILTLVEQLAAAVVQAELIARPELLNAAISDALNCLPPNSGPVRLRLNPDDCALLAKQAELQGWELIEDPAMTAGGCELLAGASRVDASVENRFAQVADQLKRRLLPATSDESPEEGGE</sequence>
<dbReference type="GO" id="GO:0044781">
    <property type="term" value="P:bacterial-type flagellum organization"/>
    <property type="evidence" value="ECO:0007669"/>
    <property type="project" value="UniProtKB-KW"/>
</dbReference>
<evidence type="ECO:0000256" key="4">
    <source>
        <dbReference type="ARBA" id="ARBA00016507"/>
    </source>
</evidence>
<evidence type="ECO:0000256" key="6">
    <source>
        <dbReference type="ARBA" id="ARBA00022490"/>
    </source>
</evidence>
<dbReference type="PRINTS" id="PR01003">
    <property type="entry name" value="FLGFLIH"/>
</dbReference>
<feature type="domain" description="Flagellar assembly protein FliH/Type III secretion system HrpE" evidence="10">
    <location>
        <begin position="112"/>
        <end position="233"/>
    </location>
</feature>
<dbReference type="PANTHER" id="PTHR34982">
    <property type="entry name" value="YOP PROTEINS TRANSLOCATION PROTEIN L"/>
    <property type="match status" value="1"/>
</dbReference>
<dbReference type="Proteomes" id="UP000236745">
    <property type="component" value="Unassembled WGS sequence"/>
</dbReference>
<keyword evidence="5" id="KW-0813">Transport</keyword>
<evidence type="ECO:0000256" key="8">
    <source>
        <dbReference type="ARBA" id="ARBA00022927"/>
    </source>
</evidence>
<dbReference type="AlphaFoldDB" id="A0A1H6BDM3"/>
<dbReference type="InterPro" id="IPR000563">
    <property type="entry name" value="Flag_FliH"/>
</dbReference>
<keyword evidence="8" id="KW-0653">Protein transport</keyword>
<proteinExistence type="inferred from homology"/>
<comment type="function">
    <text evidence="1">Needed for flagellar regrowth and assembly.</text>
</comment>
<dbReference type="Pfam" id="PF02108">
    <property type="entry name" value="FliH"/>
    <property type="match status" value="1"/>
</dbReference>
<evidence type="ECO:0000256" key="2">
    <source>
        <dbReference type="ARBA" id="ARBA00004496"/>
    </source>
</evidence>
<name>A0A1H6BDM3_9GAMM</name>
<protein>
    <recommendedName>
        <fullName evidence="4">Flagellar assembly protein FliH</fullName>
    </recommendedName>
</protein>
<dbReference type="EMBL" id="FNVQ01000002">
    <property type="protein sequence ID" value="SEG58316.1"/>
    <property type="molecule type" value="Genomic_DNA"/>
</dbReference>
<dbReference type="InterPro" id="IPR018035">
    <property type="entry name" value="Flagellar_FliH/T3SS_HrpE"/>
</dbReference>
<keyword evidence="12" id="KW-1185">Reference proteome</keyword>
<reference evidence="11 12" key="1">
    <citation type="submission" date="2016-10" db="EMBL/GenBank/DDBJ databases">
        <authorList>
            <person name="de Groot N.N."/>
        </authorList>
    </citation>
    <scope>NUCLEOTIDE SEQUENCE [LARGE SCALE GENOMIC DNA]</scope>
    <source>
        <strain evidence="11 12">DSM 22012</strain>
    </source>
</reference>
<dbReference type="GO" id="GO:0003774">
    <property type="term" value="F:cytoskeletal motor activity"/>
    <property type="evidence" value="ECO:0007669"/>
    <property type="project" value="InterPro"/>
</dbReference>
<dbReference type="GO" id="GO:0005829">
    <property type="term" value="C:cytosol"/>
    <property type="evidence" value="ECO:0007669"/>
    <property type="project" value="TreeGrafter"/>
</dbReference>
<evidence type="ECO:0000256" key="7">
    <source>
        <dbReference type="ARBA" id="ARBA00022795"/>
    </source>
</evidence>
<dbReference type="OrthoDB" id="6088783at2"/>
<evidence type="ECO:0000313" key="12">
    <source>
        <dbReference type="Proteomes" id="UP000236745"/>
    </source>
</evidence>
<comment type="subcellular location">
    <subcellularLocation>
        <location evidence="2">Cytoplasm</location>
    </subcellularLocation>
</comment>
<evidence type="ECO:0000259" key="10">
    <source>
        <dbReference type="Pfam" id="PF02108"/>
    </source>
</evidence>
<evidence type="ECO:0000256" key="5">
    <source>
        <dbReference type="ARBA" id="ARBA00022448"/>
    </source>
</evidence>
<organism evidence="11 12">
    <name type="scientific">Marinobacterium lutimaris</name>
    <dbReference type="NCBI Taxonomy" id="568106"/>
    <lineage>
        <taxon>Bacteria</taxon>
        <taxon>Pseudomonadati</taxon>
        <taxon>Pseudomonadota</taxon>
        <taxon>Gammaproteobacteria</taxon>
        <taxon>Oceanospirillales</taxon>
        <taxon>Oceanospirillaceae</taxon>
        <taxon>Marinobacterium</taxon>
    </lineage>
</organism>
<evidence type="ECO:0000313" key="11">
    <source>
        <dbReference type="EMBL" id="SEG58316.1"/>
    </source>
</evidence>
<gene>
    <name evidence="11" type="ORF">SAMN05444390_102550</name>
</gene>
<accession>A0A1H6BDM3</accession>
<comment type="similarity">
    <text evidence="3">Belongs to the FliH family.</text>
</comment>
<dbReference type="InterPro" id="IPR051472">
    <property type="entry name" value="T3SS_Stator/FliH"/>
</dbReference>
<dbReference type="PANTHER" id="PTHR34982:SF1">
    <property type="entry name" value="FLAGELLAR ASSEMBLY PROTEIN FLIH"/>
    <property type="match status" value="1"/>
</dbReference>